<dbReference type="PANTHER" id="PTHR40078:SF1">
    <property type="entry name" value="INTEGRAL MEMBRANE PROTEIN"/>
    <property type="match status" value="1"/>
</dbReference>
<evidence type="ECO:0000313" key="3">
    <source>
        <dbReference type="Proteomes" id="UP001596310"/>
    </source>
</evidence>
<dbReference type="RefSeq" id="WP_125600363.1">
    <property type="nucleotide sequence ID" value="NZ_JBHSSM010000010.1"/>
</dbReference>
<keyword evidence="1" id="KW-0472">Membrane</keyword>
<evidence type="ECO:0000313" key="2">
    <source>
        <dbReference type="EMBL" id="MFC6314623.1"/>
    </source>
</evidence>
<dbReference type="PANTHER" id="PTHR40078">
    <property type="entry name" value="INTEGRAL MEMBRANE PROTEIN-RELATED"/>
    <property type="match status" value="1"/>
</dbReference>
<dbReference type="InterPro" id="IPR038750">
    <property type="entry name" value="YczE/YyaS-like"/>
</dbReference>
<feature type="transmembrane region" description="Helical" evidence="1">
    <location>
        <begin position="103"/>
        <end position="125"/>
    </location>
</feature>
<comment type="caution">
    <text evidence="2">The sequence shown here is derived from an EMBL/GenBank/DDBJ whole genome shotgun (WGS) entry which is preliminary data.</text>
</comment>
<reference evidence="3" key="1">
    <citation type="journal article" date="2019" name="Int. J. Syst. Evol. Microbiol.">
        <title>The Global Catalogue of Microorganisms (GCM) 10K type strain sequencing project: providing services to taxonomists for standard genome sequencing and annotation.</title>
        <authorList>
            <consortium name="The Broad Institute Genomics Platform"/>
            <consortium name="The Broad Institute Genome Sequencing Center for Infectious Disease"/>
            <person name="Wu L."/>
            <person name="Ma J."/>
        </authorList>
    </citation>
    <scope>NUCLEOTIDE SEQUENCE [LARGE SCALE GENOMIC DNA]</scope>
    <source>
        <strain evidence="3">CCM 8897</strain>
    </source>
</reference>
<name>A0ABW1UNJ0_9LACO</name>
<proteinExistence type="predicted"/>
<dbReference type="Pfam" id="PF19700">
    <property type="entry name" value="DUF6198"/>
    <property type="match status" value="1"/>
</dbReference>
<dbReference type="EMBL" id="JBHSSM010000010">
    <property type="protein sequence ID" value="MFC6314623.1"/>
    <property type="molecule type" value="Genomic_DNA"/>
</dbReference>
<evidence type="ECO:0000256" key="1">
    <source>
        <dbReference type="SAM" id="Phobius"/>
    </source>
</evidence>
<feature type="transmembrane region" description="Helical" evidence="1">
    <location>
        <begin position="7"/>
        <end position="26"/>
    </location>
</feature>
<feature type="transmembrane region" description="Helical" evidence="1">
    <location>
        <begin position="75"/>
        <end position="97"/>
    </location>
</feature>
<feature type="transmembrane region" description="Helical" evidence="1">
    <location>
        <begin position="46"/>
        <end position="68"/>
    </location>
</feature>
<sequence length="207" mass="22476">MMKMLRRLVITVVGTFMIGLGIALLVDSGVGIDPLSTFLAGVQTFIPWSLGNLIVAFNVIMLIVLFFLDRRLLGVGSVINATCVGLTVDLLTGFNAFITAQNWPSLILSLLGIFFLGSGSAIYMYGRLGYGALEGLMMFGSTRLHWPVRWTRIAMDVIFIILGILMGANYGYGTILSALLVGQVIGLWRQIITAKQRRGGVVVKDGE</sequence>
<organism evidence="2 3">
    <name type="scientific">Lapidilactobacillus achengensis</name>
    <dbReference type="NCBI Taxonomy" id="2486000"/>
    <lineage>
        <taxon>Bacteria</taxon>
        <taxon>Bacillati</taxon>
        <taxon>Bacillota</taxon>
        <taxon>Bacilli</taxon>
        <taxon>Lactobacillales</taxon>
        <taxon>Lactobacillaceae</taxon>
        <taxon>Lapidilactobacillus</taxon>
    </lineage>
</organism>
<dbReference type="Proteomes" id="UP001596310">
    <property type="component" value="Unassembled WGS sequence"/>
</dbReference>
<protein>
    <submittedName>
        <fullName evidence="2">YitT family protein</fullName>
    </submittedName>
</protein>
<keyword evidence="1" id="KW-1133">Transmembrane helix</keyword>
<accession>A0ABW1UNJ0</accession>
<keyword evidence="3" id="KW-1185">Reference proteome</keyword>
<keyword evidence="1" id="KW-0812">Transmembrane</keyword>
<gene>
    <name evidence="2" type="ORF">ACFQHW_03460</name>
</gene>